<feature type="compositionally biased region" description="Polar residues" evidence="1">
    <location>
        <begin position="276"/>
        <end position="285"/>
    </location>
</feature>
<dbReference type="Proteomes" id="UP001172673">
    <property type="component" value="Unassembled WGS sequence"/>
</dbReference>
<feature type="compositionally biased region" description="Polar residues" evidence="1">
    <location>
        <begin position="177"/>
        <end position="197"/>
    </location>
</feature>
<sequence length="285" mass="32259">MALQPASFQARRALEHEEHDAKTKWLPYYYQHHVPPPTGQGGHGGWSKTLGEIADFTEIAGSGFKAHKIGETMSANKGQERWVNDCKERIKAKEGHRLYPNLLKKEAIEKELKMKKGGGNAGLDAWRQEYLGPMMQQNKFNFPQVGGGTTHEYHHQTGQQHNFPQSDWVRYDRRQHPQPNTEDGNVNGYPQQQNSMPNAGVRYDRGQYPRPGTEGGNVNEYHHQTQQQQNFPSDFGVSHNRGQHPQPDTEVSNVTEHHRQVGQQQNMPPNAGGQGQSWTTFPAGI</sequence>
<gene>
    <name evidence="2" type="ORF">H2200_004326</name>
</gene>
<protein>
    <submittedName>
        <fullName evidence="2">Uncharacterized protein</fullName>
    </submittedName>
</protein>
<comment type="caution">
    <text evidence="2">The sequence shown here is derived from an EMBL/GenBank/DDBJ whole genome shotgun (WGS) entry which is preliminary data.</text>
</comment>
<feature type="region of interest" description="Disordered" evidence="1">
    <location>
        <begin position="174"/>
        <end position="285"/>
    </location>
</feature>
<organism evidence="2 3">
    <name type="scientific">Cladophialophora chaetospira</name>
    <dbReference type="NCBI Taxonomy" id="386627"/>
    <lineage>
        <taxon>Eukaryota</taxon>
        <taxon>Fungi</taxon>
        <taxon>Dikarya</taxon>
        <taxon>Ascomycota</taxon>
        <taxon>Pezizomycotina</taxon>
        <taxon>Eurotiomycetes</taxon>
        <taxon>Chaetothyriomycetidae</taxon>
        <taxon>Chaetothyriales</taxon>
        <taxon>Herpotrichiellaceae</taxon>
        <taxon>Cladophialophora</taxon>
    </lineage>
</organism>
<dbReference type="AlphaFoldDB" id="A0AA38XCW8"/>
<dbReference type="EMBL" id="JAPDRK010000006">
    <property type="protein sequence ID" value="KAJ9611143.1"/>
    <property type="molecule type" value="Genomic_DNA"/>
</dbReference>
<evidence type="ECO:0000313" key="2">
    <source>
        <dbReference type="EMBL" id="KAJ9611143.1"/>
    </source>
</evidence>
<accession>A0AA38XCW8</accession>
<evidence type="ECO:0000313" key="3">
    <source>
        <dbReference type="Proteomes" id="UP001172673"/>
    </source>
</evidence>
<reference evidence="2" key="1">
    <citation type="submission" date="2022-10" db="EMBL/GenBank/DDBJ databases">
        <title>Culturing micro-colonial fungi from biological soil crusts in the Mojave desert and describing Neophaeococcomyces mojavensis, and introducing the new genera and species Taxawa tesnikishii.</title>
        <authorList>
            <person name="Kurbessoian T."/>
            <person name="Stajich J.E."/>
        </authorList>
    </citation>
    <scope>NUCLEOTIDE SEQUENCE</scope>
    <source>
        <strain evidence="2">TK_41</strain>
    </source>
</reference>
<keyword evidence="3" id="KW-1185">Reference proteome</keyword>
<name>A0AA38XCW8_9EURO</name>
<proteinExistence type="predicted"/>
<evidence type="ECO:0000256" key="1">
    <source>
        <dbReference type="SAM" id="MobiDB-lite"/>
    </source>
</evidence>